<protein>
    <recommendedName>
        <fullName evidence="2">Glycosyltransferase subfamily 4-like N-terminal domain-containing protein</fullName>
    </recommendedName>
</protein>
<proteinExistence type="predicted"/>
<comment type="caution">
    <text evidence="1">The sequence shown here is derived from an EMBL/GenBank/DDBJ whole genome shotgun (WGS) entry which is preliminary data.</text>
</comment>
<feature type="non-terminal residue" evidence="1">
    <location>
        <position position="176"/>
    </location>
</feature>
<dbReference type="AlphaFoldDB" id="X1MN64"/>
<reference evidence="1" key="1">
    <citation type="journal article" date="2014" name="Front. Microbiol.">
        <title>High frequency of phylogenetically diverse reductive dehalogenase-homologous genes in deep subseafloor sedimentary metagenomes.</title>
        <authorList>
            <person name="Kawai M."/>
            <person name="Futagami T."/>
            <person name="Toyoda A."/>
            <person name="Takaki Y."/>
            <person name="Nishi S."/>
            <person name="Hori S."/>
            <person name="Arai W."/>
            <person name="Tsubouchi T."/>
            <person name="Morono Y."/>
            <person name="Uchiyama I."/>
            <person name="Ito T."/>
            <person name="Fujiyama A."/>
            <person name="Inagaki F."/>
            <person name="Takami H."/>
        </authorList>
    </citation>
    <scope>NUCLEOTIDE SEQUENCE</scope>
    <source>
        <strain evidence="1">Expedition CK06-06</strain>
    </source>
</reference>
<dbReference type="EMBL" id="BARV01029622">
    <property type="protein sequence ID" value="GAI33077.1"/>
    <property type="molecule type" value="Genomic_DNA"/>
</dbReference>
<organism evidence="1">
    <name type="scientific">marine sediment metagenome</name>
    <dbReference type="NCBI Taxonomy" id="412755"/>
    <lineage>
        <taxon>unclassified sequences</taxon>
        <taxon>metagenomes</taxon>
        <taxon>ecological metagenomes</taxon>
    </lineage>
</organism>
<accession>X1MN64</accession>
<sequence>MVPTKLSYFGVFDYKEKPELASIVSSPNNNSGKFRLHILGLAYAKTNLDYMLDGYSQKVYKMCQMMMDLGHEVYHYGAEGSSPPCTENIQVITDAEQKRVYGDFDWHKYYWRYSAGDEAHKIFNKNAIREINLRKQPRDMLLISNGVAQKAVADGVSDVVAIESGIGYTGVFAKYK</sequence>
<name>X1MN64_9ZZZZ</name>
<evidence type="ECO:0008006" key="2">
    <source>
        <dbReference type="Google" id="ProtNLM"/>
    </source>
</evidence>
<gene>
    <name evidence="1" type="ORF">S06H3_47193</name>
</gene>
<evidence type="ECO:0000313" key="1">
    <source>
        <dbReference type="EMBL" id="GAI33077.1"/>
    </source>
</evidence>